<evidence type="ECO:0000313" key="1">
    <source>
        <dbReference type="EMBL" id="TGX79997.1"/>
    </source>
</evidence>
<gene>
    <name evidence="1" type="ORF">E5358_14070</name>
</gene>
<name>A0AC61QM02_9BACT</name>
<keyword evidence="2" id="KW-1185">Reference proteome</keyword>
<proteinExistence type="predicted"/>
<comment type="caution">
    <text evidence="1">The sequence shown here is derived from an EMBL/GenBank/DDBJ whole genome shotgun (WGS) entry which is preliminary data.</text>
</comment>
<dbReference type="Proteomes" id="UP000308886">
    <property type="component" value="Unassembled WGS sequence"/>
</dbReference>
<reference evidence="1" key="1">
    <citation type="submission" date="2019-04" db="EMBL/GenBank/DDBJ databases">
        <title>Microbes associate with the intestines of laboratory mice.</title>
        <authorList>
            <person name="Navarre W."/>
            <person name="Wong E."/>
            <person name="Huang K."/>
            <person name="Tropini C."/>
            <person name="Ng K."/>
            <person name="Yu B."/>
        </authorList>
    </citation>
    <scope>NUCLEOTIDE SEQUENCE</scope>
    <source>
        <strain evidence="1">NM73_A23</strain>
    </source>
</reference>
<dbReference type="EMBL" id="SRZC01000032">
    <property type="protein sequence ID" value="TGX79997.1"/>
    <property type="molecule type" value="Genomic_DNA"/>
</dbReference>
<organism evidence="1 2">
    <name type="scientific">Palleniella muris</name>
    <dbReference type="NCBI Taxonomy" id="3038145"/>
    <lineage>
        <taxon>Bacteria</taxon>
        <taxon>Pseudomonadati</taxon>
        <taxon>Bacteroidota</taxon>
        <taxon>Bacteroidia</taxon>
        <taxon>Bacteroidales</taxon>
        <taxon>Prevotellaceae</taxon>
        <taxon>Palleniella</taxon>
    </lineage>
</organism>
<evidence type="ECO:0000313" key="2">
    <source>
        <dbReference type="Proteomes" id="UP000308886"/>
    </source>
</evidence>
<sequence>MQKQIVTKIGNIFCVEMDDKHKRFFQYVANDLSQLNSSVIRVFKRKYPMDYVPDMDEIVNDEVDFYAHTVLSAGIRANTWYKVGKHKDVGDTEHIMFRLYSEGNISHLTKSYRWYVWYINKEFVRIGEMTDEYRHLDIGHVYPYSYIKARIETGKYPCHELE</sequence>
<protein>
    <submittedName>
        <fullName evidence="1">Uncharacterized protein</fullName>
    </submittedName>
</protein>
<accession>A0AC61QM02</accession>